<protein>
    <submittedName>
        <fullName evidence="3">Uncharacterized protein</fullName>
    </submittedName>
</protein>
<dbReference type="SUPFAM" id="SSF56059">
    <property type="entry name" value="Glutathione synthetase ATP-binding domain-like"/>
    <property type="match status" value="1"/>
</dbReference>
<dbReference type="eggNOG" id="COG2308">
    <property type="taxonomic scope" value="Bacteria"/>
</dbReference>
<proteinExistence type="predicted"/>
<dbReference type="Pfam" id="PF04168">
    <property type="entry name" value="Alpha-E"/>
    <property type="match status" value="1"/>
</dbReference>
<dbReference type="AlphaFoldDB" id="U2Y644"/>
<feature type="domain" description="DUF403" evidence="1">
    <location>
        <begin position="519"/>
        <end position="811"/>
    </location>
</feature>
<reference evidence="3 4" key="1">
    <citation type="submission" date="2013-09" db="EMBL/GenBank/DDBJ databases">
        <title>Whole genome shotgun sequence of Novosphingobium tardaugens NBRC 16725.</title>
        <authorList>
            <person name="Isaki S."/>
            <person name="Hosoyama A."/>
            <person name="Tsuchikane K."/>
            <person name="Katsumata H."/>
            <person name="Ando Y."/>
            <person name="Yamazaki S."/>
            <person name="Fujita N."/>
        </authorList>
    </citation>
    <scope>NUCLEOTIDE SEQUENCE [LARGE SCALE GENOMIC DNA]</scope>
    <source>
        <strain evidence="3 4">NBRC 16725</strain>
    </source>
</reference>
<dbReference type="Proteomes" id="UP000016568">
    <property type="component" value="Unassembled WGS sequence"/>
</dbReference>
<name>U2Y644_9SPHN</name>
<dbReference type="KEGG" id="ntd:EGO55_10125"/>
<dbReference type="InterPro" id="IPR051680">
    <property type="entry name" value="ATP-dep_Glu-Cys_Ligase-2"/>
</dbReference>
<dbReference type="Gene3D" id="3.30.1490.270">
    <property type="match status" value="1"/>
</dbReference>
<dbReference type="InterPro" id="IPR007296">
    <property type="entry name" value="DUF403"/>
</dbReference>
<dbReference type="RefSeq" id="WP_021689528.1">
    <property type="nucleotide sequence ID" value="NZ_BASZ01000004.1"/>
</dbReference>
<comment type="caution">
    <text evidence="3">The sequence shown here is derived from an EMBL/GenBank/DDBJ whole genome shotgun (WGS) entry which is preliminary data.</text>
</comment>
<dbReference type="eggNOG" id="COG2307">
    <property type="taxonomic scope" value="Bacteria"/>
</dbReference>
<dbReference type="Gene3D" id="3.40.50.11290">
    <property type="match status" value="1"/>
</dbReference>
<sequence>MTREGGIADLDLFGVAPGTSPLAAYAPDLSRGDLYADAPQPIAAKWDTFARAIAGSHGIEDYLQRHVDDLGLGYLLTGDQQERAWPLNPMPVMIGAAEWQGLEDGLVQRAELLERVIADIYGPQQLIIDGHLPAPAVTGSRDFARKMVGVPPPAGRYLHVYAVDLARGPTGEWRVLADRVRFPLGIGYALENRIAMGRGLGSLLSSNAVRRLSDFFDILRRGIAATCAREEPRIALLTPGRFNQAYPEQAHLARYLGFALVEGRDLLVQDAKLFVRTIAGLKRVDALWRWMNARHLDPLAFDSRSQIGVPELFSTWANGGLVTANWPGVGVIEARAMSAFLPRLSEVLFNQPLKLPNLSTWWCGQDWERRYVIENLDGLMVSSAFHQRVAAIGGQRTRAGSSFSGAERQHLLDAMERRPMDYTAQEFIRTGTTPCWEAGRFMPRSLTIRTFLARDEHGQWRMMPGGLARLSQAGDLRTPLMAEGDLSADICVVDDVPGANVSTTTAPRSPVIRRAVKILPSQAADNLFWLGRYCERAQMTARVVRALLETSSLQAEQQVSDTVPHRLALLLARWGVIESADGTPEELAAAALGDVKRPGSLVSLVDNVRQIARLLRDRLFVDSWRVLNRPMPSFVPGDSDSMAQAAERLAERFATLAGITADSMSRTASWNFLDMGVRLERASLLLQTTLEMVPGTANSDDLTALLDLCDCHYLYRNRYLAAPFIAPVFDMVLLDPAQPRGLAYQIDKLQHHIESLPTLRNDGMPEQPMLAVRRIEAQIAAWDAEALTPHALEETLDDILVLSDAIAQRYFLQREPQAGRADKLAIQ</sequence>
<dbReference type="Pfam" id="PF14403">
    <property type="entry name" value="CP_ATPgrasp_2"/>
    <property type="match status" value="1"/>
</dbReference>
<dbReference type="PANTHER" id="PTHR34595">
    <property type="entry name" value="BLR5612 PROTEIN"/>
    <property type="match status" value="1"/>
</dbReference>
<organism evidence="3 4">
    <name type="scientific">Caenibius tardaugens NBRC 16725</name>
    <dbReference type="NCBI Taxonomy" id="1219035"/>
    <lineage>
        <taxon>Bacteria</taxon>
        <taxon>Pseudomonadati</taxon>
        <taxon>Pseudomonadota</taxon>
        <taxon>Alphaproteobacteria</taxon>
        <taxon>Sphingomonadales</taxon>
        <taxon>Erythrobacteraceae</taxon>
        <taxon>Caenibius</taxon>
    </lineage>
</organism>
<evidence type="ECO:0000313" key="3">
    <source>
        <dbReference type="EMBL" id="GAD48621.1"/>
    </source>
</evidence>
<feature type="domain" description="Circularly permuted ATP-grasp type 2" evidence="2">
    <location>
        <begin position="91"/>
        <end position="470"/>
    </location>
</feature>
<evidence type="ECO:0000259" key="2">
    <source>
        <dbReference type="Pfam" id="PF14403"/>
    </source>
</evidence>
<accession>U2Y644</accession>
<dbReference type="PANTHER" id="PTHR34595:SF2">
    <property type="entry name" value="BLR2978 PROTEIN"/>
    <property type="match status" value="1"/>
</dbReference>
<keyword evidence="4" id="KW-1185">Reference proteome</keyword>
<evidence type="ECO:0000259" key="1">
    <source>
        <dbReference type="Pfam" id="PF04168"/>
    </source>
</evidence>
<evidence type="ECO:0000313" key="4">
    <source>
        <dbReference type="Proteomes" id="UP000016568"/>
    </source>
</evidence>
<dbReference type="InterPro" id="IPR025841">
    <property type="entry name" value="CP_ATPgrasp_2"/>
</dbReference>
<dbReference type="EMBL" id="BASZ01000004">
    <property type="protein sequence ID" value="GAD48621.1"/>
    <property type="molecule type" value="Genomic_DNA"/>
</dbReference>
<gene>
    <name evidence="3" type="ORF">NT2_04_00320</name>
</gene>
<dbReference type="OrthoDB" id="9804079at2"/>